<gene>
    <name evidence="1" type="ORF">C0030_004145</name>
</gene>
<dbReference type="EMBL" id="PKRU02000024">
    <property type="protein sequence ID" value="RPD37129.1"/>
    <property type="molecule type" value="Genomic_DNA"/>
</dbReference>
<name>A0A3R7R978_9HYPH</name>
<evidence type="ECO:0000313" key="2">
    <source>
        <dbReference type="Proteomes" id="UP000236895"/>
    </source>
</evidence>
<dbReference type="Proteomes" id="UP000236895">
    <property type="component" value="Unassembled WGS sequence"/>
</dbReference>
<proteinExistence type="predicted"/>
<evidence type="ECO:0000313" key="1">
    <source>
        <dbReference type="EMBL" id="RPD37129.1"/>
    </source>
</evidence>
<dbReference type="AlphaFoldDB" id="A0A3R7R978"/>
<protein>
    <submittedName>
        <fullName evidence="1">Uncharacterized protein</fullName>
    </submittedName>
</protein>
<sequence>MITAPPAVPAPLAGWEQGYTLRCKTKYFSASSHSSPYASANSGHTKPLYSKNSPRLPNAFCRLFSFLATPWGFIGDKITFCKVLFNRIDYPQN</sequence>
<accession>A0A3R7R978</accession>
<reference evidence="1 2" key="1">
    <citation type="submission" date="2018-11" db="EMBL/GenBank/DDBJ databases">
        <title>Genome Analysis of Haplotype D of Candidatus Liberibacter Solanacearum.</title>
        <authorList>
            <person name="Katsir L."/>
            <person name="Ruan Z."/>
            <person name="Santos Garcia D."/>
            <person name="Piasezky A."/>
            <person name="Jiang J."/>
            <person name="Sela N."/>
            <person name="Freilich S."/>
            <person name="Bahar O."/>
        </authorList>
    </citation>
    <scope>NUCLEOTIDE SEQUENCE [LARGE SCALE GENOMIC DNA]</scope>
    <source>
        <strain evidence="2">haplotype D1</strain>
    </source>
</reference>
<comment type="caution">
    <text evidence="1">The sequence shown here is derived from an EMBL/GenBank/DDBJ whole genome shotgun (WGS) entry which is preliminary data.</text>
</comment>
<organism evidence="1 2">
    <name type="scientific">Candidatus Liberibacter solanacearum</name>
    <dbReference type="NCBI Taxonomy" id="556287"/>
    <lineage>
        <taxon>Bacteria</taxon>
        <taxon>Pseudomonadati</taxon>
        <taxon>Pseudomonadota</taxon>
        <taxon>Alphaproteobacteria</taxon>
        <taxon>Hyphomicrobiales</taxon>
        <taxon>Rhizobiaceae</taxon>
        <taxon>Liberibacter</taxon>
    </lineage>
</organism>